<dbReference type="InterPro" id="IPR029044">
    <property type="entry name" value="Nucleotide-diphossugar_trans"/>
</dbReference>
<dbReference type="SUPFAM" id="SSF53448">
    <property type="entry name" value="Nucleotide-diphospho-sugar transferases"/>
    <property type="match status" value="1"/>
</dbReference>
<evidence type="ECO:0008006" key="4">
    <source>
        <dbReference type="Google" id="ProtNLM"/>
    </source>
</evidence>
<feature type="transmembrane region" description="Helical" evidence="1">
    <location>
        <begin position="45"/>
        <end position="71"/>
    </location>
</feature>
<feature type="transmembrane region" description="Helical" evidence="1">
    <location>
        <begin position="468"/>
        <end position="489"/>
    </location>
</feature>
<dbReference type="PANTHER" id="PTHR36851:SF1">
    <property type="entry name" value="GLYCO_TRANS_2-LIKE DOMAIN-CONTAINING PROTEIN"/>
    <property type="match status" value="1"/>
</dbReference>
<dbReference type="AlphaFoldDB" id="A0A2H0LRA6"/>
<protein>
    <recommendedName>
        <fullName evidence="4">Glycosyltransferase 2-like domain-containing protein</fullName>
    </recommendedName>
</protein>
<feature type="transmembrane region" description="Helical" evidence="1">
    <location>
        <begin position="501"/>
        <end position="523"/>
    </location>
</feature>
<keyword evidence="1" id="KW-0472">Membrane</keyword>
<sequence length="544" mass="63030">MKFNYTAQNLSVEEYKWQRFFEILPGLTSWLIIVGLVVLTIFQPILGACGVIALMLYWILRLSYLTIFLLISFFRFSMEKEIDWLALAHLASGTGDMSRSNRTRKGLRAFKYRLAYLLHKKEIEQLRKNTQPVPSMDKLIHLVMIPIVNEPSQILEQSIQSLAGGSFSAKQLLVVLAVEERSSQTIQENAIRLQKRFQKYFYDFKIIVHPDGIPGEAKVKGANVTFAAKKMAAYFNEKGIQYENVILSCFDADTVVDPQYFACLTYQFLVCPDRLQSSFQPVPVYTNNIWQAHGFTRVLEMGASFFQLIEATNPEKLVTFSSHSMSFKVLADINYWPVDMISDDSSIFWKAFIYYDGHYQAVPLYVTVSMDVVDAGSWWRTAVNVYKQKRRWAWGIENFPIILRAFMKAEQISFYDKFRYAFKMFESHVSWATWAFILSFVGWVPALLASRTFSETVLYYTAPRITHLILNLSLGALIVSIILSLLMLPKRKVKHSFLKKTGFTLQWFLLPWTFIFLGALPALDAQTRLMFGKYMTFWVTEKKR</sequence>
<accession>A0A2H0LRA6</accession>
<reference evidence="2 3" key="1">
    <citation type="submission" date="2017-09" db="EMBL/GenBank/DDBJ databases">
        <title>Depth-based differentiation of microbial function through sediment-hosted aquifers and enrichment of novel symbionts in the deep terrestrial subsurface.</title>
        <authorList>
            <person name="Probst A.J."/>
            <person name="Ladd B."/>
            <person name="Jarett J.K."/>
            <person name="Geller-Mcgrath D.E."/>
            <person name="Sieber C.M."/>
            <person name="Emerson J.B."/>
            <person name="Anantharaman K."/>
            <person name="Thomas B.C."/>
            <person name="Malmstrom R."/>
            <person name="Stieglmeier M."/>
            <person name="Klingl A."/>
            <person name="Woyke T."/>
            <person name="Ryan C.M."/>
            <person name="Banfield J.F."/>
        </authorList>
    </citation>
    <scope>NUCLEOTIDE SEQUENCE [LARGE SCALE GENOMIC DNA]</scope>
    <source>
        <strain evidence="2">CG11_big_fil_rev_8_21_14_0_20_45_26</strain>
    </source>
</reference>
<evidence type="ECO:0000313" key="2">
    <source>
        <dbReference type="EMBL" id="PIQ86969.1"/>
    </source>
</evidence>
<organism evidence="2 3">
    <name type="scientific">Candidatus Abzuiibacterium crystallinum</name>
    <dbReference type="NCBI Taxonomy" id="1974748"/>
    <lineage>
        <taxon>Bacteria</taxon>
        <taxon>Pseudomonadati</taxon>
        <taxon>Candidatus Omnitrophota</taxon>
        <taxon>Candidatus Abzuiibacterium</taxon>
    </lineage>
</organism>
<dbReference type="Gene3D" id="3.90.550.10">
    <property type="entry name" value="Spore Coat Polysaccharide Biosynthesis Protein SpsA, Chain A"/>
    <property type="match status" value="1"/>
</dbReference>
<keyword evidence="1" id="KW-0812">Transmembrane</keyword>
<gene>
    <name evidence="2" type="ORF">COV74_02790</name>
</gene>
<dbReference type="PANTHER" id="PTHR36851">
    <property type="entry name" value="UNNAMED PRODUCT"/>
    <property type="match status" value="1"/>
</dbReference>
<feature type="transmembrane region" description="Helical" evidence="1">
    <location>
        <begin position="20"/>
        <end position="39"/>
    </location>
</feature>
<feature type="transmembrane region" description="Helical" evidence="1">
    <location>
        <begin position="429"/>
        <end position="448"/>
    </location>
</feature>
<dbReference type="EMBL" id="PCVY01000023">
    <property type="protein sequence ID" value="PIQ86969.1"/>
    <property type="molecule type" value="Genomic_DNA"/>
</dbReference>
<proteinExistence type="predicted"/>
<name>A0A2H0LRA6_9BACT</name>
<dbReference type="Proteomes" id="UP000230859">
    <property type="component" value="Unassembled WGS sequence"/>
</dbReference>
<evidence type="ECO:0000256" key="1">
    <source>
        <dbReference type="SAM" id="Phobius"/>
    </source>
</evidence>
<evidence type="ECO:0000313" key="3">
    <source>
        <dbReference type="Proteomes" id="UP000230859"/>
    </source>
</evidence>
<keyword evidence="1" id="KW-1133">Transmembrane helix</keyword>
<comment type="caution">
    <text evidence="2">The sequence shown here is derived from an EMBL/GenBank/DDBJ whole genome shotgun (WGS) entry which is preliminary data.</text>
</comment>